<dbReference type="KEGG" id="bcom:BAUCODRAFT_295175"/>
<dbReference type="RefSeq" id="XP_007680822.1">
    <property type="nucleotide sequence ID" value="XM_007682632.1"/>
</dbReference>
<keyword evidence="2" id="KW-1185">Reference proteome</keyword>
<dbReference type="Proteomes" id="UP000011761">
    <property type="component" value="Unassembled WGS sequence"/>
</dbReference>
<organism evidence="1 2">
    <name type="scientific">Baudoinia panamericana (strain UAMH 10762)</name>
    <name type="common">Angels' share fungus</name>
    <name type="synonym">Baudoinia compniacensis (strain UAMH 10762)</name>
    <dbReference type="NCBI Taxonomy" id="717646"/>
    <lineage>
        <taxon>Eukaryota</taxon>
        <taxon>Fungi</taxon>
        <taxon>Dikarya</taxon>
        <taxon>Ascomycota</taxon>
        <taxon>Pezizomycotina</taxon>
        <taxon>Dothideomycetes</taxon>
        <taxon>Dothideomycetidae</taxon>
        <taxon>Mycosphaerellales</taxon>
        <taxon>Teratosphaeriaceae</taxon>
        <taxon>Baudoinia</taxon>
    </lineage>
</organism>
<evidence type="ECO:0000313" key="1">
    <source>
        <dbReference type="EMBL" id="EMC92537.1"/>
    </source>
</evidence>
<name>M2LEV7_BAUPA</name>
<protein>
    <submittedName>
        <fullName evidence="1">Uncharacterized protein</fullName>
    </submittedName>
</protein>
<gene>
    <name evidence="1" type="ORF">BAUCODRAFT_295175</name>
</gene>
<dbReference type="EMBL" id="KB445562">
    <property type="protein sequence ID" value="EMC92537.1"/>
    <property type="molecule type" value="Genomic_DNA"/>
</dbReference>
<evidence type="ECO:0000313" key="2">
    <source>
        <dbReference type="Proteomes" id="UP000011761"/>
    </source>
</evidence>
<dbReference type="AlphaFoldDB" id="M2LEV7"/>
<accession>M2LEV7</accession>
<dbReference type="GeneID" id="19110956"/>
<proteinExistence type="predicted"/>
<dbReference type="HOGENOM" id="CLU_2468691_0_0_1"/>
<reference evidence="1 2" key="1">
    <citation type="journal article" date="2012" name="PLoS Pathog.">
        <title>Diverse lifestyles and strategies of plant pathogenesis encoded in the genomes of eighteen Dothideomycetes fungi.</title>
        <authorList>
            <person name="Ohm R.A."/>
            <person name="Feau N."/>
            <person name="Henrissat B."/>
            <person name="Schoch C.L."/>
            <person name="Horwitz B.A."/>
            <person name="Barry K.W."/>
            <person name="Condon B.J."/>
            <person name="Copeland A.C."/>
            <person name="Dhillon B."/>
            <person name="Glaser F."/>
            <person name="Hesse C.N."/>
            <person name="Kosti I."/>
            <person name="LaButti K."/>
            <person name="Lindquist E.A."/>
            <person name="Lucas S."/>
            <person name="Salamov A.A."/>
            <person name="Bradshaw R.E."/>
            <person name="Ciuffetti L."/>
            <person name="Hamelin R.C."/>
            <person name="Kema G.H.J."/>
            <person name="Lawrence C."/>
            <person name="Scott J.A."/>
            <person name="Spatafora J.W."/>
            <person name="Turgeon B.G."/>
            <person name="de Wit P.J.G.M."/>
            <person name="Zhong S."/>
            <person name="Goodwin S.B."/>
            <person name="Grigoriev I.V."/>
        </authorList>
    </citation>
    <scope>NUCLEOTIDE SEQUENCE [LARGE SCALE GENOMIC DNA]</scope>
    <source>
        <strain evidence="1 2">UAMH 10762</strain>
    </source>
</reference>
<sequence length="88" mass="9480">MHHLARLSPQNMHVSLFWPSAYFAVLRLHHHPSIRVIGNCAVVAATVCLVILKVDELYSPLAFCISHDCTTAARHLAYSGGASGASGL</sequence>